<organism evidence="1 2">
    <name type="scientific">Aminobacter anthyllidis</name>
    <dbReference type="NCBI Taxonomy" id="1035067"/>
    <lineage>
        <taxon>Bacteria</taxon>
        <taxon>Pseudomonadati</taxon>
        <taxon>Pseudomonadota</taxon>
        <taxon>Alphaproteobacteria</taxon>
        <taxon>Hyphomicrobiales</taxon>
        <taxon>Phyllobacteriaceae</taxon>
        <taxon>Aminobacter</taxon>
    </lineage>
</organism>
<sequence length="64" mass="7235">MKKLVSVSSYMRQPAGYPQFAKTTDQLRAEVANFDHVPFVLVAELETVLASFSRAQAERIQESF</sequence>
<gene>
    <name evidence="1" type="ORF">J1C56_01785</name>
</gene>
<accession>A0A9X1A6M6</accession>
<dbReference type="EMBL" id="JAFLWW010000001">
    <property type="protein sequence ID" value="MBT1154315.1"/>
    <property type="molecule type" value="Genomic_DNA"/>
</dbReference>
<proteinExistence type="predicted"/>
<dbReference type="AlphaFoldDB" id="A0A9X1A6M6"/>
<protein>
    <submittedName>
        <fullName evidence="1">Uncharacterized protein</fullName>
    </submittedName>
</protein>
<keyword evidence="2" id="KW-1185">Reference proteome</keyword>
<evidence type="ECO:0000313" key="2">
    <source>
        <dbReference type="Proteomes" id="UP001138921"/>
    </source>
</evidence>
<name>A0A9X1A6M6_9HYPH</name>
<evidence type="ECO:0000313" key="1">
    <source>
        <dbReference type="EMBL" id="MBT1154315.1"/>
    </source>
</evidence>
<dbReference type="Proteomes" id="UP001138921">
    <property type="component" value="Unassembled WGS sequence"/>
</dbReference>
<dbReference type="RefSeq" id="WP_214385428.1">
    <property type="nucleotide sequence ID" value="NZ_JAFLWW010000001.1"/>
</dbReference>
<reference evidence="1" key="2">
    <citation type="submission" date="2021-03" db="EMBL/GenBank/DDBJ databases">
        <authorList>
            <person name="Artuso I."/>
            <person name="Turrini P."/>
            <person name="Pirolo M."/>
            <person name="Lugli G.A."/>
            <person name="Ventura M."/>
            <person name="Visca P."/>
        </authorList>
    </citation>
    <scope>NUCLEOTIDE SEQUENCE</scope>
    <source>
        <strain evidence="1">LMG 26462</strain>
    </source>
</reference>
<comment type="caution">
    <text evidence="1">The sequence shown here is derived from an EMBL/GenBank/DDBJ whole genome shotgun (WGS) entry which is preliminary data.</text>
</comment>
<reference evidence="1" key="1">
    <citation type="journal article" date="2021" name="Microorganisms">
        <title>Phylogenomic Reconstruction and Metabolic Potential of the Genus Aminobacter.</title>
        <authorList>
            <person name="Artuso I."/>
            <person name="Turrini P."/>
            <person name="Pirolo M."/>
            <person name="Lugli G.A."/>
            <person name="Ventura M."/>
            <person name="Visca P."/>
        </authorList>
    </citation>
    <scope>NUCLEOTIDE SEQUENCE</scope>
    <source>
        <strain evidence="1">LMG 26462</strain>
    </source>
</reference>